<gene>
    <name evidence="2" type="ORF">PS918_02553</name>
</gene>
<dbReference type="AlphaFoldDB" id="A0A5E7SCE9"/>
<sequence length="71" mass="7651">MASDGRKQPLLPWSLREPGRAKADPFPSPDVAPVTLPGNPPGLFPRASLDAGINLFIDVWDNIGPVLYKVT</sequence>
<feature type="region of interest" description="Disordered" evidence="1">
    <location>
        <begin position="1"/>
        <end position="34"/>
    </location>
</feature>
<evidence type="ECO:0000256" key="1">
    <source>
        <dbReference type="SAM" id="MobiDB-lite"/>
    </source>
</evidence>
<name>A0A5E7SCE9_PSEFL</name>
<proteinExistence type="predicted"/>
<organism evidence="2 3">
    <name type="scientific">Pseudomonas fluorescens</name>
    <dbReference type="NCBI Taxonomy" id="294"/>
    <lineage>
        <taxon>Bacteria</taxon>
        <taxon>Pseudomonadati</taxon>
        <taxon>Pseudomonadota</taxon>
        <taxon>Gammaproteobacteria</taxon>
        <taxon>Pseudomonadales</taxon>
        <taxon>Pseudomonadaceae</taxon>
        <taxon>Pseudomonas</taxon>
    </lineage>
</organism>
<protein>
    <submittedName>
        <fullName evidence="2">Uncharacterized protein</fullName>
    </submittedName>
</protein>
<dbReference type="Proteomes" id="UP000326611">
    <property type="component" value="Unassembled WGS sequence"/>
</dbReference>
<evidence type="ECO:0000313" key="2">
    <source>
        <dbReference type="EMBL" id="VVP83598.1"/>
    </source>
</evidence>
<accession>A0A5E7SCE9</accession>
<reference evidence="2 3" key="1">
    <citation type="submission" date="2019-09" db="EMBL/GenBank/DDBJ databases">
        <authorList>
            <person name="Chandra G."/>
            <person name="Truman W A."/>
        </authorList>
    </citation>
    <scope>NUCLEOTIDE SEQUENCE [LARGE SCALE GENOMIC DNA]</scope>
    <source>
        <strain evidence="2">PS918</strain>
    </source>
</reference>
<dbReference type="EMBL" id="CABVIY010000003">
    <property type="protein sequence ID" value="VVP83598.1"/>
    <property type="molecule type" value="Genomic_DNA"/>
</dbReference>
<evidence type="ECO:0000313" key="3">
    <source>
        <dbReference type="Proteomes" id="UP000326611"/>
    </source>
</evidence>